<dbReference type="GO" id="GO:0016810">
    <property type="term" value="F:hydrolase activity, acting on carbon-nitrogen (but not peptide) bonds"/>
    <property type="evidence" value="ECO:0007669"/>
    <property type="project" value="InterPro"/>
</dbReference>
<dbReference type="Gene3D" id="2.30.40.10">
    <property type="entry name" value="Urease, subunit C, domain 1"/>
    <property type="match status" value="1"/>
</dbReference>
<dbReference type="InterPro" id="IPR033932">
    <property type="entry name" value="YtcJ-like"/>
</dbReference>
<dbReference type="CDD" id="cd01300">
    <property type="entry name" value="YtcJ_like"/>
    <property type="match status" value="1"/>
</dbReference>
<comment type="caution">
    <text evidence="2">The sequence shown here is derived from an EMBL/GenBank/DDBJ whole genome shotgun (WGS) entry which is preliminary data.</text>
</comment>
<evidence type="ECO:0000313" key="3">
    <source>
        <dbReference type="Proteomes" id="UP001174694"/>
    </source>
</evidence>
<dbReference type="Proteomes" id="UP001174694">
    <property type="component" value="Unassembled WGS sequence"/>
</dbReference>
<dbReference type="EMBL" id="JANBVO010000039">
    <property type="protein sequence ID" value="KAJ9136540.1"/>
    <property type="molecule type" value="Genomic_DNA"/>
</dbReference>
<evidence type="ECO:0000259" key="1">
    <source>
        <dbReference type="Pfam" id="PF07969"/>
    </source>
</evidence>
<gene>
    <name evidence="2" type="ORF">NKR23_g9779</name>
</gene>
<proteinExistence type="predicted"/>
<reference evidence="2" key="1">
    <citation type="submission" date="2022-07" db="EMBL/GenBank/DDBJ databases">
        <title>Fungi with potential for degradation of polypropylene.</title>
        <authorList>
            <person name="Gostincar C."/>
        </authorList>
    </citation>
    <scope>NUCLEOTIDE SEQUENCE</scope>
    <source>
        <strain evidence="2">EXF-13308</strain>
    </source>
</reference>
<dbReference type="InterPro" id="IPR013108">
    <property type="entry name" value="Amidohydro_3"/>
</dbReference>
<dbReference type="InterPro" id="IPR011059">
    <property type="entry name" value="Metal-dep_hydrolase_composite"/>
</dbReference>
<dbReference type="Gene3D" id="3.10.310.70">
    <property type="match status" value="1"/>
</dbReference>
<protein>
    <submittedName>
        <fullName evidence="2">Amidohydrolase family protein</fullName>
    </submittedName>
</protein>
<dbReference type="SUPFAM" id="SSF51556">
    <property type="entry name" value="Metallo-dependent hydrolases"/>
    <property type="match status" value="1"/>
</dbReference>
<name>A0AA38REL9_9PEZI</name>
<dbReference type="AlphaFoldDB" id="A0AA38REL9"/>
<sequence>MANQTLFINGKVFQPPHDGPVSSKDAVASFQPCLLVEGGLIKHVGPESDAVIAQAKAAGVPTRDLAGRTVLPGFIDGHIHLLILGQSLAKAGLEACASLSDIRDTIRAYAAAHPELPRILCRGWMHSMTPDGVSSADLDDLDPLGRPIFVDTKDLHSTWCSTSALAEVGVADTPDPVGGKIHRDPATGAPTGLLEEAAVFTIMWPFMARVASVEERAAAVEAAVRAYNAAGYTGLIDMAMDEDLWEAVLALRAREPDLPMRIAAYWLIRPGAEADSLAMVDRAQQLAAEFNADSSPNCRVVGIKIICDGIIDACTASLREPYSSNGADTGPIWTKEQLLPVVRRAAAAGLQVALHAIGDATIGTAIDVLEACTTAAQRPRIEHLELASAEDAARLGRLGITASVQPVHSDPAILRAWPRLIGEHRCGRAFAYREFADGGAPLALGSDAPTAPHAPLANAYVATTRRSARQPESTEVVNEHFALGLCESVVAGTRGAAYSCFADGWTGSLAAGKKADFVVCEMEWDKEKLLSAKVQETWFEGRQVYVSEE</sequence>
<dbReference type="PANTHER" id="PTHR22642:SF20">
    <property type="entry name" value="AMIDOHYDROLASE 3 DOMAIN-CONTAINING PROTEIN"/>
    <property type="match status" value="1"/>
</dbReference>
<feature type="domain" description="Amidohydrolase 3" evidence="1">
    <location>
        <begin position="63"/>
        <end position="545"/>
    </location>
</feature>
<dbReference type="PANTHER" id="PTHR22642">
    <property type="entry name" value="IMIDAZOLONEPROPIONASE"/>
    <property type="match status" value="1"/>
</dbReference>
<organism evidence="2 3">
    <name type="scientific">Pleurostoma richardsiae</name>
    <dbReference type="NCBI Taxonomy" id="41990"/>
    <lineage>
        <taxon>Eukaryota</taxon>
        <taxon>Fungi</taxon>
        <taxon>Dikarya</taxon>
        <taxon>Ascomycota</taxon>
        <taxon>Pezizomycotina</taxon>
        <taxon>Sordariomycetes</taxon>
        <taxon>Sordariomycetidae</taxon>
        <taxon>Calosphaeriales</taxon>
        <taxon>Pleurostomataceae</taxon>
        <taxon>Pleurostoma</taxon>
    </lineage>
</organism>
<accession>A0AA38REL9</accession>
<dbReference type="SUPFAM" id="SSF51338">
    <property type="entry name" value="Composite domain of metallo-dependent hydrolases"/>
    <property type="match status" value="1"/>
</dbReference>
<dbReference type="Pfam" id="PF07969">
    <property type="entry name" value="Amidohydro_3"/>
    <property type="match status" value="1"/>
</dbReference>
<dbReference type="InterPro" id="IPR032466">
    <property type="entry name" value="Metal_Hydrolase"/>
</dbReference>
<evidence type="ECO:0000313" key="2">
    <source>
        <dbReference type="EMBL" id="KAJ9136540.1"/>
    </source>
</evidence>
<keyword evidence="3" id="KW-1185">Reference proteome</keyword>
<dbReference type="Gene3D" id="3.20.20.140">
    <property type="entry name" value="Metal-dependent hydrolases"/>
    <property type="match status" value="1"/>
</dbReference>